<accession>A0A918NXP3</accession>
<dbReference type="RefSeq" id="WP_189530468.1">
    <property type="nucleotide sequence ID" value="NZ_BMYX01000001.1"/>
</dbReference>
<comment type="caution">
    <text evidence="1">The sequence shown here is derived from an EMBL/GenBank/DDBJ whole genome shotgun (WGS) entry which is preliminary data.</text>
</comment>
<protein>
    <submittedName>
        <fullName evidence="1">Uncharacterized protein</fullName>
    </submittedName>
</protein>
<reference evidence="1" key="1">
    <citation type="journal article" date="2014" name="Int. J. Syst. Evol. Microbiol.">
        <title>Complete genome sequence of Corynebacterium casei LMG S-19264T (=DSM 44701T), isolated from a smear-ripened cheese.</title>
        <authorList>
            <consortium name="US DOE Joint Genome Institute (JGI-PGF)"/>
            <person name="Walter F."/>
            <person name="Albersmeier A."/>
            <person name="Kalinowski J."/>
            <person name="Ruckert C."/>
        </authorList>
    </citation>
    <scope>NUCLEOTIDE SEQUENCE</scope>
    <source>
        <strain evidence="1">KCTC 32182</strain>
    </source>
</reference>
<proteinExistence type="predicted"/>
<sequence length="361" mass="38578">MQSRLPDPRQYPAGDLGNMLIHYTHSILTAASDDDADMWRASLRGAIGDLLERDDALLLSVALAMVPSRRHYAELWRALREAVEQPQGRRALVFAMPIVLVAGSRQEATLPERIGDVDGLNALLAAQGVFAPGADVFLSGRLLHPDTVVGISPTRLYRMAGQLADAARGLPVELAASAVTCKGEGVFLRYLAGVAMWPEGEPCPVDVSGKVGAWGVPLMNFIGDALKTDGVTLFPIPRAPMPLMQAMVDGQFARLDVALQVFASSLIRKLRDESLEPVAAVSAHEGGELRFTIRAAGGEVPSEGFVWPLSPLDNVALIEARFCELMAECRVGEVHVEAAVQPDSRDGRAVFSGSAAGPTLQ</sequence>
<organism evidence="1 2">
    <name type="scientific">Paludibacterium paludis</name>
    <dbReference type="NCBI Taxonomy" id="1225769"/>
    <lineage>
        <taxon>Bacteria</taxon>
        <taxon>Pseudomonadati</taxon>
        <taxon>Pseudomonadota</taxon>
        <taxon>Betaproteobacteria</taxon>
        <taxon>Neisseriales</taxon>
        <taxon>Chromobacteriaceae</taxon>
        <taxon>Paludibacterium</taxon>
    </lineage>
</organism>
<keyword evidence="2" id="KW-1185">Reference proteome</keyword>
<gene>
    <name evidence="1" type="ORF">GCM10011289_03350</name>
</gene>
<dbReference type="Proteomes" id="UP000645257">
    <property type="component" value="Unassembled WGS sequence"/>
</dbReference>
<dbReference type="EMBL" id="BMYX01000001">
    <property type="protein sequence ID" value="GGY04235.1"/>
    <property type="molecule type" value="Genomic_DNA"/>
</dbReference>
<dbReference type="AlphaFoldDB" id="A0A918NXP3"/>
<evidence type="ECO:0000313" key="2">
    <source>
        <dbReference type="Proteomes" id="UP000645257"/>
    </source>
</evidence>
<reference evidence="1" key="2">
    <citation type="submission" date="2020-09" db="EMBL/GenBank/DDBJ databases">
        <authorList>
            <person name="Sun Q."/>
            <person name="Kim S."/>
        </authorList>
    </citation>
    <scope>NUCLEOTIDE SEQUENCE</scope>
    <source>
        <strain evidence="1">KCTC 32182</strain>
    </source>
</reference>
<name>A0A918NXP3_9NEIS</name>
<evidence type="ECO:0000313" key="1">
    <source>
        <dbReference type="EMBL" id="GGY04235.1"/>
    </source>
</evidence>